<dbReference type="PANTHER" id="PTHR23089">
    <property type="entry name" value="HISTIDINE TRIAD HIT PROTEIN"/>
    <property type="match status" value="1"/>
</dbReference>
<organism evidence="5 6">
    <name type="scientific">Candidatus Berkelbacteria bacterium Licking1014_7</name>
    <dbReference type="NCBI Taxonomy" id="2017147"/>
    <lineage>
        <taxon>Bacteria</taxon>
        <taxon>Candidatus Berkelbacteria</taxon>
    </lineage>
</organism>
<name>A0A554LIF2_9BACT</name>
<comment type="caution">
    <text evidence="5">The sequence shown here is derived from an EMBL/GenBank/DDBJ whole genome shotgun (WGS) entry which is preliminary data.</text>
</comment>
<gene>
    <name evidence="5" type="ORF">CEN89_570</name>
</gene>
<protein>
    <submittedName>
        <fullName evidence="5">Hit-like protein involved in cell-cycle regulation</fullName>
    </submittedName>
</protein>
<evidence type="ECO:0000259" key="4">
    <source>
        <dbReference type="PROSITE" id="PS51084"/>
    </source>
</evidence>
<dbReference type="AlphaFoldDB" id="A0A554LIF2"/>
<dbReference type="Pfam" id="PF01230">
    <property type="entry name" value="HIT"/>
    <property type="match status" value="1"/>
</dbReference>
<accession>A0A554LIF2</accession>
<evidence type="ECO:0000256" key="1">
    <source>
        <dbReference type="PIRSR" id="PIRSR601310-1"/>
    </source>
</evidence>
<sequence>MFGNCLEIVMKTCLFCQISQKQIPSKVQFESGEIFAFDDANPKAPVHILIIPKRHIENVATANSQDKKLLGEMILTAQKLAQDKKIDQTGYRLVFNTRRHAGQIVDHIHLHLIGGKKLGQMA</sequence>
<dbReference type="InterPro" id="IPR001310">
    <property type="entry name" value="Histidine_triad_HIT"/>
</dbReference>
<dbReference type="PROSITE" id="PS00892">
    <property type="entry name" value="HIT_1"/>
    <property type="match status" value="1"/>
</dbReference>
<evidence type="ECO:0000256" key="3">
    <source>
        <dbReference type="PROSITE-ProRule" id="PRU00464"/>
    </source>
</evidence>
<proteinExistence type="predicted"/>
<dbReference type="SUPFAM" id="SSF54197">
    <property type="entry name" value="HIT-like"/>
    <property type="match status" value="1"/>
</dbReference>
<dbReference type="PRINTS" id="PR00332">
    <property type="entry name" value="HISTRIAD"/>
</dbReference>
<dbReference type="GO" id="GO:0003824">
    <property type="term" value="F:catalytic activity"/>
    <property type="evidence" value="ECO:0007669"/>
    <property type="project" value="InterPro"/>
</dbReference>
<evidence type="ECO:0000313" key="5">
    <source>
        <dbReference type="EMBL" id="TSC92640.1"/>
    </source>
</evidence>
<feature type="active site" description="Tele-AMP-histidine intermediate" evidence="1">
    <location>
        <position position="109"/>
    </location>
</feature>
<feature type="domain" description="HIT" evidence="4">
    <location>
        <begin position="14"/>
        <end position="122"/>
    </location>
</feature>
<dbReference type="InterPro" id="IPR036265">
    <property type="entry name" value="HIT-like_sf"/>
</dbReference>
<dbReference type="CDD" id="cd01276">
    <property type="entry name" value="PKCI_related"/>
    <property type="match status" value="1"/>
</dbReference>
<evidence type="ECO:0000256" key="2">
    <source>
        <dbReference type="PIRSR" id="PIRSR601310-3"/>
    </source>
</evidence>
<feature type="short sequence motif" description="Histidine triad motif" evidence="2 3">
    <location>
        <begin position="107"/>
        <end position="111"/>
    </location>
</feature>
<dbReference type="InterPro" id="IPR011146">
    <property type="entry name" value="HIT-like"/>
</dbReference>
<dbReference type="Proteomes" id="UP000315689">
    <property type="component" value="Unassembled WGS sequence"/>
</dbReference>
<reference evidence="5 6" key="1">
    <citation type="submission" date="2017-07" db="EMBL/GenBank/DDBJ databases">
        <title>Mechanisms for carbon and nitrogen cycling indicate functional differentiation within the Candidate Phyla Radiation.</title>
        <authorList>
            <person name="Danczak R.E."/>
            <person name="Johnston M.D."/>
            <person name="Kenah C."/>
            <person name="Slattery M."/>
            <person name="Wrighton K.C."/>
            <person name="Wilkins M.J."/>
        </authorList>
    </citation>
    <scope>NUCLEOTIDE SEQUENCE [LARGE SCALE GENOMIC DNA]</scope>
    <source>
        <strain evidence="5">Licking1014_7</strain>
    </source>
</reference>
<dbReference type="PROSITE" id="PS51084">
    <property type="entry name" value="HIT_2"/>
    <property type="match status" value="1"/>
</dbReference>
<evidence type="ECO:0000313" key="6">
    <source>
        <dbReference type="Proteomes" id="UP000315689"/>
    </source>
</evidence>
<dbReference type="EMBL" id="VMGK01000018">
    <property type="protein sequence ID" value="TSC92640.1"/>
    <property type="molecule type" value="Genomic_DNA"/>
</dbReference>
<dbReference type="Gene3D" id="3.30.428.10">
    <property type="entry name" value="HIT-like"/>
    <property type="match status" value="1"/>
</dbReference>
<dbReference type="InterPro" id="IPR019808">
    <property type="entry name" value="Histidine_triad_CS"/>
</dbReference>